<evidence type="ECO:0000313" key="2">
    <source>
        <dbReference type="EMBL" id="PWH07499.1"/>
    </source>
</evidence>
<proteinExistence type="predicted"/>
<feature type="transmembrane region" description="Helical" evidence="1">
    <location>
        <begin position="112"/>
        <end position="130"/>
    </location>
</feature>
<comment type="caution">
    <text evidence="2">The sequence shown here is derived from an EMBL/GenBank/DDBJ whole genome shotgun (WGS) entry which is preliminary data.</text>
</comment>
<organism evidence="2 3">
    <name type="scientific">Brachybacterium endophyticum</name>
    <dbReference type="NCBI Taxonomy" id="2182385"/>
    <lineage>
        <taxon>Bacteria</taxon>
        <taxon>Bacillati</taxon>
        <taxon>Actinomycetota</taxon>
        <taxon>Actinomycetes</taxon>
        <taxon>Micrococcales</taxon>
        <taxon>Dermabacteraceae</taxon>
        <taxon>Brachybacterium</taxon>
    </lineage>
</organism>
<accession>A0A2U2RNQ1</accession>
<feature type="transmembrane region" description="Helical" evidence="1">
    <location>
        <begin position="26"/>
        <end position="47"/>
    </location>
</feature>
<evidence type="ECO:0008006" key="4">
    <source>
        <dbReference type="Google" id="ProtNLM"/>
    </source>
</evidence>
<reference evidence="2 3" key="1">
    <citation type="submission" date="2018-05" db="EMBL/GenBank/DDBJ databases">
        <title>Brachybacterium sp. M1HQ-2T, whole genome shotgun sequence.</title>
        <authorList>
            <person name="Tuo L."/>
        </authorList>
    </citation>
    <scope>NUCLEOTIDE SEQUENCE [LARGE SCALE GENOMIC DNA]</scope>
    <source>
        <strain evidence="2 3">M1HQ-2</strain>
    </source>
</reference>
<evidence type="ECO:0000313" key="3">
    <source>
        <dbReference type="Proteomes" id="UP000245590"/>
    </source>
</evidence>
<dbReference type="AlphaFoldDB" id="A0A2U2RNQ1"/>
<keyword evidence="3" id="KW-1185">Reference proteome</keyword>
<dbReference type="OrthoDB" id="5148638at2"/>
<keyword evidence="1" id="KW-1133">Transmembrane helix</keyword>
<protein>
    <recommendedName>
        <fullName evidence="4">EamA domain-containing protein</fullName>
    </recommendedName>
</protein>
<dbReference type="RefSeq" id="WP_109274385.1">
    <property type="nucleotide sequence ID" value="NZ_QFKX01000001.1"/>
</dbReference>
<keyword evidence="1" id="KW-0812">Transmembrane</keyword>
<dbReference type="Proteomes" id="UP000245590">
    <property type="component" value="Unassembled WGS sequence"/>
</dbReference>
<keyword evidence="1" id="KW-0472">Membrane</keyword>
<sequence>MLLISWYGVAFACANRGFRGSMARRILPIHAVGVLPLLVWAGGATLAGERMSLRALLVLVVLGLVVYVPVYLLQHRLIVRAGATYNALLGLAVPIVVGVVSTLLGMASPPGAAQWCAGLLALAAMGVVVVSRSRR</sequence>
<evidence type="ECO:0000256" key="1">
    <source>
        <dbReference type="SAM" id="Phobius"/>
    </source>
</evidence>
<feature type="transmembrane region" description="Helical" evidence="1">
    <location>
        <begin position="85"/>
        <end position="106"/>
    </location>
</feature>
<name>A0A2U2RNQ1_9MICO</name>
<dbReference type="EMBL" id="QFKX01000001">
    <property type="protein sequence ID" value="PWH07499.1"/>
    <property type="molecule type" value="Genomic_DNA"/>
</dbReference>
<feature type="transmembrane region" description="Helical" evidence="1">
    <location>
        <begin position="53"/>
        <end position="73"/>
    </location>
</feature>
<gene>
    <name evidence="2" type="ORF">DEO23_02395</name>
</gene>